<dbReference type="Gene3D" id="3.50.50.60">
    <property type="entry name" value="FAD/NAD(P)-binding domain"/>
    <property type="match status" value="1"/>
</dbReference>
<organism evidence="2 3">
    <name type="scientific">Trichoplax adhaerens</name>
    <name type="common">Trichoplax reptans</name>
    <dbReference type="NCBI Taxonomy" id="10228"/>
    <lineage>
        <taxon>Eukaryota</taxon>
        <taxon>Metazoa</taxon>
        <taxon>Placozoa</taxon>
        <taxon>Uniplacotomia</taxon>
        <taxon>Trichoplacea</taxon>
        <taxon>Trichoplacidae</taxon>
        <taxon>Trichoplax</taxon>
    </lineage>
</organism>
<proteinExistence type="predicted"/>
<dbReference type="InterPro" id="IPR036188">
    <property type="entry name" value="FAD/NAD-bd_sf"/>
</dbReference>
<dbReference type="eggNOG" id="ENOG502QRUQ">
    <property type="taxonomic scope" value="Eukaryota"/>
</dbReference>
<dbReference type="Proteomes" id="UP000009022">
    <property type="component" value="Unassembled WGS sequence"/>
</dbReference>
<dbReference type="OMA" id="MDLHDKE"/>
<dbReference type="EMBL" id="DS985241">
    <property type="protein sequence ID" value="EDV29029.1"/>
    <property type="molecule type" value="Genomic_DNA"/>
</dbReference>
<gene>
    <name evidence="2" type="ORF">TRIADDRAFT_52503</name>
</gene>
<keyword evidence="3" id="KW-1185">Reference proteome</keyword>
<reference evidence="2 3" key="1">
    <citation type="journal article" date="2008" name="Nature">
        <title>The Trichoplax genome and the nature of placozoans.</title>
        <authorList>
            <person name="Srivastava M."/>
            <person name="Begovic E."/>
            <person name="Chapman J."/>
            <person name="Putnam N.H."/>
            <person name="Hellsten U."/>
            <person name="Kawashima T."/>
            <person name="Kuo A."/>
            <person name="Mitros T."/>
            <person name="Salamov A."/>
            <person name="Carpenter M.L."/>
            <person name="Signorovitch A.Y."/>
            <person name="Moreno M.A."/>
            <person name="Kamm K."/>
            <person name="Grimwood J."/>
            <person name="Schmutz J."/>
            <person name="Shapiro H."/>
            <person name="Grigoriev I.V."/>
            <person name="Buss L.W."/>
            <person name="Schierwater B."/>
            <person name="Dellaporta S.L."/>
            <person name="Rokhsar D.S."/>
        </authorList>
    </citation>
    <scope>NUCLEOTIDE SEQUENCE [LARGE SCALE GENOMIC DNA]</scope>
    <source>
        <strain evidence="2 3">Grell-BS-1999</strain>
    </source>
</reference>
<evidence type="ECO:0000256" key="1">
    <source>
        <dbReference type="SAM" id="MobiDB-lite"/>
    </source>
</evidence>
<dbReference type="HOGENOM" id="CLU_019308_2_0_1"/>
<protein>
    <submittedName>
        <fullName evidence="2">Uncharacterized protein</fullName>
    </submittedName>
</protein>
<dbReference type="InterPro" id="IPR029731">
    <property type="entry name" value="OSGIN1/2"/>
</dbReference>
<feature type="region of interest" description="Disordered" evidence="1">
    <location>
        <begin position="234"/>
        <end position="255"/>
    </location>
</feature>
<dbReference type="SUPFAM" id="SSF51905">
    <property type="entry name" value="FAD/NAD(P)-binding domain"/>
    <property type="match status" value="1"/>
</dbReference>
<dbReference type="InParanoid" id="B3RIR9"/>
<dbReference type="Pfam" id="PF13738">
    <property type="entry name" value="Pyr_redox_3"/>
    <property type="match status" value="1"/>
</dbReference>
<name>B3RIR9_TRIAD</name>
<dbReference type="CTD" id="6750186"/>
<sequence>MSAVITIPVVIIGNGPSGLSLSHILSGNWPYYNGQIHPDELLQNKLNQFGQETLLKQNLEELSDGLNGRSSNPVAVLFDQLHHPNADLGLDMESCLTWRFDSNNTIPHLVLGKYSAGGSWRSIHKDGRTLGYSNWLELPGYRMRDWLNRRIPSKETGTLDRLDLGLVRHYYADYAKYMQMDKYLRGGVTVRSVRRYNLACNFLNDRADMNSDSDESCYEANVINGETCKRLHPLNSTGSNLDSDGEEEFDERSREDSHDKNINWIIDVEDKDGDVSSSYKILASQVVLATGVYDIPKTLNIPGEGLPFVYHRCPDFKHIDLSSNTNGPILVIGSGLSAGDTILAALENGFNVAHSFIQKTNDHSLVFNRLPLSFYPEYRKVYELMTCTSRDGCDCYVPFCCYKLIEIKFDGTCILESMKNLERIAILASSVVIVIGSSPDLSFLTDSTIAGAVQNGTYVDYNYQSNPIKVDPYTYEVIDQPDMYAMGPLVGDNFVRFITGGAFGIASSIVKKANLF</sequence>
<accession>B3RIR9</accession>
<dbReference type="FunCoup" id="B3RIR9">
    <property type="interactions" value="1334"/>
</dbReference>
<dbReference type="OrthoDB" id="412005at2759"/>
<dbReference type="PANTHER" id="PTHR15192:SF8">
    <property type="entry name" value="FAD_NAD(P)-BINDING DOMAIN-CONTAINING PROTEIN"/>
    <property type="match status" value="1"/>
</dbReference>
<evidence type="ECO:0000313" key="3">
    <source>
        <dbReference type="Proteomes" id="UP000009022"/>
    </source>
</evidence>
<evidence type="ECO:0000313" key="2">
    <source>
        <dbReference type="EMBL" id="EDV29029.1"/>
    </source>
</evidence>
<dbReference type="AlphaFoldDB" id="B3RIR9"/>
<dbReference type="RefSeq" id="XP_002108231.1">
    <property type="nucleotide sequence ID" value="XM_002108195.1"/>
</dbReference>
<dbReference type="PANTHER" id="PTHR15192">
    <property type="entry name" value="PROTEIN CBG05349"/>
    <property type="match status" value="1"/>
</dbReference>
<dbReference type="PhylomeDB" id="B3RIR9"/>
<dbReference type="GeneID" id="6750186"/>
<dbReference type="KEGG" id="tad:TRIADDRAFT_52503"/>